<proteinExistence type="predicted"/>
<evidence type="ECO:0000313" key="2">
    <source>
        <dbReference type="Proteomes" id="UP000499080"/>
    </source>
</evidence>
<dbReference type="EMBL" id="BGPR01000038">
    <property type="protein sequence ID" value="GBL84714.1"/>
    <property type="molecule type" value="Genomic_DNA"/>
</dbReference>
<dbReference type="Proteomes" id="UP000499080">
    <property type="component" value="Unassembled WGS sequence"/>
</dbReference>
<name>A0A4Y2B0U3_ARAVE</name>
<dbReference type="OrthoDB" id="10063284at2759"/>
<sequence>MSDAVEDWLHHQPSFFFLEGIIKLVPRWDIGLNNGGSTHRWTILLINVEVIVKRLSETRWSAHYEAVKPAFQRFKKIVDAIENYVMLQKRSKPEE</sequence>
<reference evidence="1 2" key="1">
    <citation type="journal article" date="2019" name="Sci. Rep.">
        <title>Orb-weaving spider Araneus ventricosus genome elucidates the spidroin gene catalogue.</title>
        <authorList>
            <person name="Kono N."/>
            <person name="Nakamura H."/>
            <person name="Ohtoshi R."/>
            <person name="Moran D.A.P."/>
            <person name="Shinohara A."/>
            <person name="Yoshida Y."/>
            <person name="Fujiwara M."/>
            <person name="Mori M."/>
            <person name="Tomita M."/>
            <person name="Arakawa K."/>
        </authorList>
    </citation>
    <scope>NUCLEOTIDE SEQUENCE [LARGE SCALE GENOMIC DNA]</scope>
</reference>
<dbReference type="AlphaFoldDB" id="A0A4Y2B0U3"/>
<protein>
    <submittedName>
        <fullName evidence="1">Uncharacterized protein</fullName>
    </submittedName>
</protein>
<comment type="caution">
    <text evidence="1">The sequence shown here is derived from an EMBL/GenBank/DDBJ whole genome shotgun (WGS) entry which is preliminary data.</text>
</comment>
<keyword evidence="2" id="KW-1185">Reference proteome</keyword>
<accession>A0A4Y2B0U3</accession>
<gene>
    <name evidence="1" type="ORF">AVEN_191158_1</name>
</gene>
<evidence type="ECO:0000313" key="1">
    <source>
        <dbReference type="EMBL" id="GBL84714.1"/>
    </source>
</evidence>
<organism evidence="1 2">
    <name type="scientific">Araneus ventricosus</name>
    <name type="common">Orbweaver spider</name>
    <name type="synonym">Epeira ventricosa</name>
    <dbReference type="NCBI Taxonomy" id="182803"/>
    <lineage>
        <taxon>Eukaryota</taxon>
        <taxon>Metazoa</taxon>
        <taxon>Ecdysozoa</taxon>
        <taxon>Arthropoda</taxon>
        <taxon>Chelicerata</taxon>
        <taxon>Arachnida</taxon>
        <taxon>Araneae</taxon>
        <taxon>Araneomorphae</taxon>
        <taxon>Entelegynae</taxon>
        <taxon>Araneoidea</taxon>
        <taxon>Araneidae</taxon>
        <taxon>Araneus</taxon>
    </lineage>
</organism>